<dbReference type="Pfam" id="PF02779">
    <property type="entry name" value="Transket_pyr"/>
    <property type="match status" value="1"/>
</dbReference>
<comment type="similarity">
    <text evidence="2">Belongs to the transketolase family.</text>
</comment>
<keyword evidence="6" id="KW-1185">Reference proteome</keyword>
<dbReference type="Gene3D" id="3.40.50.920">
    <property type="match status" value="1"/>
</dbReference>
<dbReference type="InterPro" id="IPR005475">
    <property type="entry name" value="Transketolase-like_Pyr-bd"/>
</dbReference>
<dbReference type="InterPro" id="IPR009014">
    <property type="entry name" value="Transketo_C/PFOR_II"/>
</dbReference>
<reference evidence="5" key="1">
    <citation type="submission" date="2020-08" db="EMBL/GenBank/DDBJ databases">
        <title>Genome public.</title>
        <authorList>
            <person name="Liu C."/>
            <person name="Sun Q."/>
        </authorList>
    </citation>
    <scope>NUCLEOTIDE SEQUENCE</scope>
    <source>
        <strain evidence="5">NSJ-63</strain>
    </source>
</reference>
<evidence type="ECO:0000256" key="2">
    <source>
        <dbReference type="ARBA" id="ARBA00007131"/>
    </source>
</evidence>
<dbReference type="SUPFAM" id="SSF52518">
    <property type="entry name" value="Thiamin diphosphate-binding fold (THDP-binding)"/>
    <property type="match status" value="1"/>
</dbReference>
<dbReference type="RefSeq" id="WP_249280720.1">
    <property type="nucleotide sequence ID" value="NZ_JACRSS010000005.1"/>
</dbReference>
<keyword evidence="3" id="KW-0786">Thiamine pyrophosphate</keyword>
<dbReference type="InterPro" id="IPR029061">
    <property type="entry name" value="THDP-binding"/>
</dbReference>
<dbReference type="Gene3D" id="3.40.50.970">
    <property type="match status" value="1"/>
</dbReference>
<dbReference type="EMBL" id="JACRSS010000005">
    <property type="protein sequence ID" value="MBC8539099.1"/>
    <property type="molecule type" value="Genomic_DNA"/>
</dbReference>
<dbReference type="PANTHER" id="PTHR43825:SF1">
    <property type="entry name" value="TRANSKETOLASE-LIKE PYRIMIDINE-BINDING DOMAIN-CONTAINING PROTEIN"/>
    <property type="match status" value="1"/>
</dbReference>
<dbReference type="FunFam" id="3.40.50.970:FF:000129">
    <property type="entry name" value="Transketolase"/>
    <property type="match status" value="1"/>
</dbReference>
<sequence length="313" mass="34078">MGNTVEMRAIFGKALEEMMAKDDKVCVIDADLARADGTWYLRNIYPDRALDVGIAEANMAGVAAGMTSFGFKPWITTFTAFATRRIADQVAISISYAKRNVKIVGTDPTITAEYNGGTHMSVEDIAIMRAIPGILVFEAVDNEQLRQAMPQLAAYEGPAYVRLSRKMVEDVFDSSYKFDLFKADVMKEGSDVTVIASGIMVKEALEAQEILAKEGISAEIINLHTIKPVDEETIMASVKKTGCVVTAENHSVIGGVYSAISEIMSRKNPLPIVPVAVMDRFGEVGLLPYLKDAMHLNVSDIVEAAKKAVAMKK</sequence>
<evidence type="ECO:0000256" key="1">
    <source>
        <dbReference type="ARBA" id="ARBA00001964"/>
    </source>
</evidence>
<evidence type="ECO:0000313" key="5">
    <source>
        <dbReference type="EMBL" id="MBC8539099.1"/>
    </source>
</evidence>
<dbReference type="InterPro" id="IPR033248">
    <property type="entry name" value="Transketolase_C"/>
</dbReference>
<comment type="cofactor">
    <cofactor evidence="1">
        <name>thiamine diphosphate</name>
        <dbReference type="ChEBI" id="CHEBI:58937"/>
    </cofactor>
</comment>
<evidence type="ECO:0000259" key="4">
    <source>
        <dbReference type="SMART" id="SM00861"/>
    </source>
</evidence>
<evidence type="ECO:0000313" key="6">
    <source>
        <dbReference type="Proteomes" id="UP000617951"/>
    </source>
</evidence>
<dbReference type="SUPFAM" id="SSF52922">
    <property type="entry name" value="TK C-terminal domain-like"/>
    <property type="match status" value="1"/>
</dbReference>
<dbReference type="SMART" id="SM00861">
    <property type="entry name" value="Transket_pyr"/>
    <property type="match status" value="1"/>
</dbReference>
<dbReference type="PANTHER" id="PTHR43825">
    <property type="entry name" value="PYRUVATE DEHYDROGENASE E1 COMPONENT"/>
    <property type="match status" value="1"/>
</dbReference>
<feature type="domain" description="Transketolase-like pyrimidine-binding" evidence="4">
    <location>
        <begin position="5"/>
        <end position="171"/>
    </location>
</feature>
<accession>A0A926DKW3</accession>
<dbReference type="CDD" id="cd07033">
    <property type="entry name" value="TPP_PYR_DXS_TK_like"/>
    <property type="match status" value="1"/>
</dbReference>
<dbReference type="InterPro" id="IPR051157">
    <property type="entry name" value="PDH/Transketolase"/>
</dbReference>
<proteinExistence type="inferred from homology"/>
<comment type="caution">
    <text evidence="5">The sequence shown here is derived from an EMBL/GenBank/DDBJ whole genome shotgun (WGS) entry which is preliminary data.</text>
</comment>
<dbReference type="Pfam" id="PF02780">
    <property type="entry name" value="Transketolase_C"/>
    <property type="match status" value="1"/>
</dbReference>
<organism evidence="5 6">
    <name type="scientific">Guopingia tenuis</name>
    <dbReference type="NCBI Taxonomy" id="2763656"/>
    <lineage>
        <taxon>Bacteria</taxon>
        <taxon>Bacillati</taxon>
        <taxon>Bacillota</taxon>
        <taxon>Clostridia</taxon>
        <taxon>Christensenellales</taxon>
        <taxon>Christensenellaceae</taxon>
        <taxon>Guopingia</taxon>
    </lineage>
</organism>
<dbReference type="AlphaFoldDB" id="A0A926DKW3"/>
<evidence type="ECO:0000256" key="3">
    <source>
        <dbReference type="ARBA" id="ARBA00023052"/>
    </source>
</evidence>
<name>A0A926DKW3_9FIRM</name>
<protein>
    <submittedName>
        <fullName evidence="5">Transketolase family protein</fullName>
    </submittedName>
</protein>
<gene>
    <name evidence="5" type="ORF">H8693_09160</name>
</gene>
<dbReference type="Proteomes" id="UP000617951">
    <property type="component" value="Unassembled WGS sequence"/>
</dbReference>